<keyword evidence="2" id="KW-0472">Membrane</keyword>
<dbReference type="GeneID" id="20641891"/>
<dbReference type="InterPro" id="IPR035892">
    <property type="entry name" value="C2_domain_sf"/>
</dbReference>
<sequence>MNCLRGNREHWVVSTVSLAAISAAFAVSLARRRREARAAPQSLDQPLHQATHRDTTQGEEHEQDHVAGEETDDSSAASTAVVESMHDAVPSREQVQLGVKNHAVALLADRVLGVLCSAVMFYLGTKQHLCAAVLVLAMTIVFQLKATERTAGNNPAPSTGSKLEILRSLDRDALSELMREDLPRWVKFPDVEKCEWLNLVVAKMWPYVKVVVARSMKEALVAELELVKPTVGMTEVGIRSLNFGTAAPKINGIKCLEGTSDDPTIDFQLKTLHLNIMDLPALSPILHKAINSAMERRCLWPNKVLIPLVDDLNILEMNAMTANHPLGILAIRELKVRSVCPSRTLSWWSGIFSFRVNISVGKESTTSETVRGQSSFDFSEEAYKLLVLDPQTQDLSISLESSEALQPRKRIDTAWVHLGHLKPRVGCNEHVSFGCDSDRLAELELFWYPFTRRGSSVQDVDEAALPDDVTHVGAIIIKLLRGTSDPYVVFRVGCRRQQSSVKRHTLNPIWDPPECVELLVNDYQHAELSVVIMDSDLLKTEDTIGRIQIALEPVRRALQYSGTWLLEGNCDSVTLEMEWRGF</sequence>
<dbReference type="GO" id="GO:0005783">
    <property type="term" value="C:endoplasmic reticulum"/>
    <property type="evidence" value="ECO:0007669"/>
    <property type="project" value="TreeGrafter"/>
</dbReference>
<dbReference type="PROSITE" id="PS50004">
    <property type="entry name" value="C2"/>
    <property type="match status" value="1"/>
</dbReference>
<dbReference type="STRING" id="1094619.G4ZJ78"/>
<evidence type="ECO:0000256" key="1">
    <source>
        <dbReference type="SAM" id="MobiDB-lite"/>
    </source>
</evidence>
<feature type="region of interest" description="Disordered" evidence="1">
    <location>
        <begin position="37"/>
        <end position="84"/>
    </location>
</feature>
<dbReference type="InParanoid" id="G4ZJ78"/>
<proteinExistence type="predicted"/>
<dbReference type="AlphaFoldDB" id="G4ZJ78"/>
<feature type="domain" description="C2" evidence="3">
    <location>
        <begin position="427"/>
        <end position="565"/>
    </location>
</feature>
<dbReference type="GO" id="GO:0008289">
    <property type="term" value="F:lipid binding"/>
    <property type="evidence" value="ECO:0007669"/>
    <property type="project" value="InterPro"/>
</dbReference>
<accession>G4ZJ78</accession>
<feature type="transmembrane region" description="Helical" evidence="2">
    <location>
        <begin position="12"/>
        <end position="30"/>
    </location>
</feature>
<gene>
    <name evidence="4" type="ORF">PHYSODRAFT_300710</name>
</gene>
<dbReference type="EMBL" id="JH159154">
    <property type="protein sequence ID" value="EGZ17742.1"/>
    <property type="molecule type" value="Genomic_DNA"/>
</dbReference>
<keyword evidence="5" id="KW-1185">Reference proteome</keyword>
<dbReference type="Pfam" id="PF00168">
    <property type="entry name" value="C2"/>
    <property type="match status" value="1"/>
</dbReference>
<dbReference type="SUPFAM" id="SSF49562">
    <property type="entry name" value="C2 domain (Calcium/lipid-binding domain, CaLB)"/>
    <property type="match status" value="1"/>
</dbReference>
<keyword evidence="2" id="KW-0812">Transmembrane</keyword>
<protein>
    <recommendedName>
        <fullName evidence="3">C2 domain-containing protein</fullName>
    </recommendedName>
</protein>
<keyword evidence="2" id="KW-1133">Transmembrane helix</keyword>
<evidence type="ECO:0000313" key="4">
    <source>
        <dbReference type="EMBL" id="EGZ17742.1"/>
    </source>
</evidence>
<reference evidence="4 5" key="1">
    <citation type="journal article" date="2006" name="Science">
        <title>Phytophthora genome sequences uncover evolutionary origins and mechanisms of pathogenesis.</title>
        <authorList>
            <person name="Tyler B.M."/>
            <person name="Tripathy S."/>
            <person name="Zhang X."/>
            <person name="Dehal P."/>
            <person name="Jiang R.H."/>
            <person name="Aerts A."/>
            <person name="Arredondo F.D."/>
            <person name="Baxter L."/>
            <person name="Bensasson D."/>
            <person name="Beynon J.L."/>
            <person name="Chapman J."/>
            <person name="Damasceno C.M."/>
            <person name="Dorrance A.E."/>
            <person name="Dou D."/>
            <person name="Dickerman A.W."/>
            <person name="Dubchak I.L."/>
            <person name="Garbelotto M."/>
            <person name="Gijzen M."/>
            <person name="Gordon S.G."/>
            <person name="Govers F."/>
            <person name="Grunwald N.J."/>
            <person name="Huang W."/>
            <person name="Ivors K.L."/>
            <person name="Jones R.W."/>
            <person name="Kamoun S."/>
            <person name="Krampis K."/>
            <person name="Lamour K.H."/>
            <person name="Lee M.K."/>
            <person name="McDonald W.H."/>
            <person name="Medina M."/>
            <person name="Meijer H.J."/>
            <person name="Nordberg E.K."/>
            <person name="Maclean D.J."/>
            <person name="Ospina-Giraldo M.D."/>
            <person name="Morris P.F."/>
            <person name="Phuntumart V."/>
            <person name="Putnam N.H."/>
            <person name="Rash S."/>
            <person name="Rose J.K."/>
            <person name="Sakihama Y."/>
            <person name="Salamov A.A."/>
            <person name="Savidor A."/>
            <person name="Scheuring C.F."/>
            <person name="Smith B.M."/>
            <person name="Sobral B.W."/>
            <person name="Terry A."/>
            <person name="Torto-Alalibo T.A."/>
            <person name="Win J."/>
            <person name="Xu Z."/>
            <person name="Zhang H."/>
            <person name="Grigoriev I.V."/>
            <person name="Rokhsar D.S."/>
            <person name="Boore J.L."/>
        </authorList>
    </citation>
    <scope>NUCLEOTIDE SEQUENCE [LARGE SCALE GENOMIC DNA]</scope>
    <source>
        <strain evidence="4 5">P6497</strain>
    </source>
</reference>
<dbReference type="CDD" id="cd00030">
    <property type="entry name" value="C2"/>
    <property type="match status" value="1"/>
</dbReference>
<evidence type="ECO:0000259" key="3">
    <source>
        <dbReference type="PROSITE" id="PS50004"/>
    </source>
</evidence>
<dbReference type="Gene3D" id="2.60.40.150">
    <property type="entry name" value="C2 domain"/>
    <property type="match status" value="1"/>
</dbReference>
<dbReference type="SMART" id="SM00239">
    <property type="entry name" value="C2"/>
    <property type="match status" value="1"/>
</dbReference>
<dbReference type="RefSeq" id="XP_009526800.1">
    <property type="nucleotide sequence ID" value="XM_009528505.1"/>
</dbReference>
<evidence type="ECO:0000313" key="5">
    <source>
        <dbReference type="Proteomes" id="UP000002640"/>
    </source>
</evidence>
<dbReference type="PANTHER" id="PTHR10774">
    <property type="entry name" value="EXTENDED SYNAPTOTAGMIN-RELATED"/>
    <property type="match status" value="1"/>
</dbReference>
<dbReference type="InterPro" id="IPR000008">
    <property type="entry name" value="C2_dom"/>
</dbReference>
<dbReference type="InterPro" id="IPR045050">
    <property type="entry name" value="Synaptotagmin_plant"/>
</dbReference>
<dbReference type="KEGG" id="psoj:PHYSODRAFT_300710"/>
<dbReference type="Proteomes" id="UP000002640">
    <property type="component" value="Unassembled WGS sequence"/>
</dbReference>
<dbReference type="PANTHER" id="PTHR10774:SF190">
    <property type="entry name" value="C2 CALCIUM_LIPID-BINDING ENDONUCLEASE_EXONUCLEASE_PHOSPHATASE-RELATED"/>
    <property type="match status" value="1"/>
</dbReference>
<evidence type="ECO:0000256" key="2">
    <source>
        <dbReference type="SAM" id="Phobius"/>
    </source>
</evidence>
<feature type="transmembrane region" description="Helical" evidence="2">
    <location>
        <begin position="129"/>
        <end position="146"/>
    </location>
</feature>
<organism evidence="4 5">
    <name type="scientific">Phytophthora sojae (strain P6497)</name>
    <name type="common">Soybean stem and root rot agent</name>
    <name type="synonym">Phytophthora megasperma f. sp. glycines</name>
    <dbReference type="NCBI Taxonomy" id="1094619"/>
    <lineage>
        <taxon>Eukaryota</taxon>
        <taxon>Sar</taxon>
        <taxon>Stramenopiles</taxon>
        <taxon>Oomycota</taxon>
        <taxon>Peronosporomycetes</taxon>
        <taxon>Peronosporales</taxon>
        <taxon>Peronosporaceae</taxon>
        <taxon>Phytophthora</taxon>
    </lineage>
</organism>
<feature type="compositionally biased region" description="Basic and acidic residues" evidence="1">
    <location>
        <begin position="51"/>
        <end position="68"/>
    </location>
</feature>
<name>G4ZJ78_PHYSP</name>